<keyword evidence="2 7" id="KW-0813">Transport</keyword>
<dbReference type="InterPro" id="IPR023395">
    <property type="entry name" value="MCP_dom_sf"/>
</dbReference>
<accession>M1V731</accession>
<organism evidence="9 10">
    <name type="scientific">Cyanidioschyzon merolae (strain NIES-3377 / 10D)</name>
    <name type="common">Unicellular red alga</name>
    <dbReference type="NCBI Taxonomy" id="280699"/>
    <lineage>
        <taxon>Eukaryota</taxon>
        <taxon>Rhodophyta</taxon>
        <taxon>Bangiophyceae</taxon>
        <taxon>Cyanidiales</taxon>
        <taxon>Cyanidiaceae</taxon>
        <taxon>Cyanidioschyzon</taxon>
    </lineage>
</organism>
<keyword evidence="10" id="KW-1185">Reference proteome</keyword>
<sequence length="338" mass="37583">MSSAPAERLEPWKDLLAGAVAGCASRFAVAPLDVLKIRFQLQHEQRVLQAWGLGDAPAVHARYTSVSQAFGRIIKEEGWTALYKGNVPALAMVAPYAAVQFGTFYQLRQWWNQLSEGDNRSLQRYMGATPSVIFGALSGLVASVTVYPLDLLRTRMAVQSEPRLYTGLVDAVRTIWRKEGLRGFYAGLGPTVIEIVPYVALQFYIYEHLRHYQARKNLAQRSSGSGALSEHEAVRSSESFLIGALTGTTAKWCTLPLDNARKRMQVQSITDGPRVYRNTVDCLWRITRAEGVRGLFRGAVPSLLKAAPASGVAFFVYEWMKKLWISPVRTYAAQPDVP</sequence>
<evidence type="ECO:0000256" key="8">
    <source>
        <dbReference type="SAM" id="Phobius"/>
    </source>
</evidence>
<feature type="repeat" description="Solcar" evidence="6">
    <location>
        <begin position="9"/>
        <end position="110"/>
    </location>
</feature>
<dbReference type="GO" id="GO:0055085">
    <property type="term" value="P:transmembrane transport"/>
    <property type="evidence" value="ECO:0007669"/>
    <property type="project" value="InterPro"/>
</dbReference>
<dbReference type="eggNOG" id="KOG0752">
    <property type="taxonomic scope" value="Eukaryota"/>
</dbReference>
<dbReference type="OrthoDB" id="18574at2759"/>
<keyword evidence="8" id="KW-1133">Transmembrane helix</keyword>
<evidence type="ECO:0000256" key="7">
    <source>
        <dbReference type="RuleBase" id="RU000488"/>
    </source>
</evidence>
<dbReference type="OMA" id="MYVCYGA"/>
<evidence type="ECO:0000313" key="10">
    <source>
        <dbReference type="Proteomes" id="UP000007014"/>
    </source>
</evidence>
<gene>
    <name evidence="9" type="ORF">CYME_CMS091C</name>
</gene>
<dbReference type="AlphaFoldDB" id="M1V731"/>
<evidence type="ECO:0000256" key="2">
    <source>
        <dbReference type="ARBA" id="ARBA00022448"/>
    </source>
</evidence>
<keyword evidence="5 6" id="KW-0472">Membrane</keyword>
<comment type="subcellular location">
    <subcellularLocation>
        <location evidence="1">Membrane</location>
        <topology evidence="1">Multi-pass membrane protein</topology>
    </subcellularLocation>
</comment>
<dbReference type="GeneID" id="16997462"/>
<keyword evidence="3 6" id="KW-0812">Transmembrane</keyword>
<reference evidence="9 10" key="2">
    <citation type="journal article" date="2007" name="BMC Biol.">
        <title>A 100%-complete sequence reveals unusually simple genomic features in the hot-spring red alga Cyanidioschyzon merolae.</title>
        <authorList>
            <person name="Nozaki H."/>
            <person name="Takano H."/>
            <person name="Misumi O."/>
            <person name="Terasawa K."/>
            <person name="Matsuzaki M."/>
            <person name="Maruyama S."/>
            <person name="Nishida K."/>
            <person name="Yagisawa F."/>
            <person name="Yoshida Y."/>
            <person name="Fujiwara T."/>
            <person name="Takio S."/>
            <person name="Tamura K."/>
            <person name="Chung S.J."/>
            <person name="Nakamura S."/>
            <person name="Kuroiwa H."/>
            <person name="Tanaka K."/>
            <person name="Sato N."/>
            <person name="Kuroiwa T."/>
        </authorList>
    </citation>
    <scope>NUCLEOTIDE SEQUENCE [LARGE SCALE GENOMIC DNA]</scope>
    <source>
        <strain evidence="9 10">10D</strain>
    </source>
</reference>
<feature type="transmembrane region" description="Helical" evidence="8">
    <location>
        <begin position="87"/>
        <end position="107"/>
    </location>
</feature>
<evidence type="ECO:0000256" key="5">
    <source>
        <dbReference type="ARBA" id="ARBA00023136"/>
    </source>
</evidence>
<dbReference type="SUPFAM" id="SSF103506">
    <property type="entry name" value="Mitochondrial carrier"/>
    <property type="match status" value="1"/>
</dbReference>
<evidence type="ECO:0000256" key="4">
    <source>
        <dbReference type="ARBA" id="ARBA00022737"/>
    </source>
</evidence>
<dbReference type="PRINTS" id="PR00926">
    <property type="entry name" value="MITOCARRIER"/>
</dbReference>
<keyword evidence="4" id="KW-0677">Repeat</keyword>
<comment type="similarity">
    <text evidence="7">Belongs to the mitochondrial carrier (TC 2.A.29) family.</text>
</comment>
<dbReference type="EMBL" id="AP006501">
    <property type="protein sequence ID" value="BAM82730.1"/>
    <property type="molecule type" value="Genomic_DNA"/>
</dbReference>
<dbReference type="Gramene" id="CMS091CT">
    <property type="protein sequence ID" value="CMS091CT"/>
    <property type="gene ID" value="CMS091C"/>
</dbReference>
<dbReference type="Proteomes" id="UP000007014">
    <property type="component" value="Chromosome 19"/>
</dbReference>
<feature type="repeat" description="Solcar" evidence="6">
    <location>
        <begin position="126"/>
        <end position="212"/>
    </location>
</feature>
<dbReference type="InterPro" id="IPR018108">
    <property type="entry name" value="MCP_transmembrane"/>
</dbReference>
<dbReference type="Pfam" id="PF00153">
    <property type="entry name" value="Mito_carr"/>
    <property type="match status" value="3"/>
</dbReference>
<dbReference type="InterPro" id="IPR002067">
    <property type="entry name" value="MCP"/>
</dbReference>
<evidence type="ECO:0000256" key="3">
    <source>
        <dbReference type="ARBA" id="ARBA00022692"/>
    </source>
</evidence>
<dbReference type="RefSeq" id="XP_005538766.1">
    <property type="nucleotide sequence ID" value="XM_005538709.1"/>
</dbReference>
<dbReference type="KEGG" id="cme:CYME_CMS091C"/>
<feature type="transmembrane region" description="Helical" evidence="8">
    <location>
        <begin position="128"/>
        <end position="149"/>
    </location>
</feature>
<dbReference type="STRING" id="280699.M1V731"/>
<feature type="transmembrane region" description="Helical" evidence="8">
    <location>
        <begin position="184"/>
        <end position="206"/>
    </location>
</feature>
<proteinExistence type="inferred from homology"/>
<evidence type="ECO:0000256" key="1">
    <source>
        <dbReference type="ARBA" id="ARBA00004141"/>
    </source>
</evidence>
<name>M1V731_CYAM1</name>
<evidence type="ECO:0000256" key="6">
    <source>
        <dbReference type="PROSITE-ProRule" id="PRU00282"/>
    </source>
</evidence>
<protein>
    <submittedName>
        <fullName evidence="9">Probable mitochondrial carrier protein</fullName>
    </submittedName>
</protein>
<evidence type="ECO:0000313" key="9">
    <source>
        <dbReference type="EMBL" id="BAM82730.1"/>
    </source>
</evidence>
<dbReference type="Gene3D" id="1.50.40.10">
    <property type="entry name" value="Mitochondrial carrier domain"/>
    <property type="match status" value="1"/>
</dbReference>
<dbReference type="PANTHER" id="PTHR24089">
    <property type="entry name" value="SOLUTE CARRIER FAMILY 25"/>
    <property type="match status" value="1"/>
</dbReference>
<feature type="repeat" description="Solcar" evidence="6">
    <location>
        <begin position="238"/>
        <end position="323"/>
    </location>
</feature>
<dbReference type="HOGENOM" id="CLU_015166_10_3_1"/>
<reference evidence="9 10" key="1">
    <citation type="journal article" date="2004" name="Nature">
        <title>Genome sequence of the ultrasmall unicellular red alga Cyanidioschyzon merolae 10D.</title>
        <authorList>
            <person name="Matsuzaki M."/>
            <person name="Misumi O."/>
            <person name="Shin-i T."/>
            <person name="Maruyama S."/>
            <person name="Takahara M."/>
            <person name="Miyagishima S."/>
            <person name="Mori T."/>
            <person name="Nishida K."/>
            <person name="Yagisawa F."/>
            <person name="Nishida K."/>
            <person name="Yoshida Y."/>
            <person name="Nishimura Y."/>
            <person name="Nakao S."/>
            <person name="Kobayashi T."/>
            <person name="Momoyama Y."/>
            <person name="Higashiyama T."/>
            <person name="Minoda A."/>
            <person name="Sano M."/>
            <person name="Nomoto H."/>
            <person name="Oishi K."/>
            <person name="Hayashi H."/>
            <person name="Ohta F."/>
            <person name="Nishizaka S."/>
            <person name="Haga S."/>
            <person name="Miura S."/>
            <person name="Morishita T."/>
            <person name="Kabeya Y."/>
            <person name="Terasawa K."/>
            <person name="Suzuki Y."/>
            <person name="Ishii Y."/>
            <person name="Asakawa S."/>
            <person name="Takano H."/>
            <person name="Ohta N."/>
            <person name="Kuroiwa H."/>
            <person name="Tanaka K."/>
            <person name="Shimizu N."/>
            <person name="Sugano S."/>
            <person name="Sato N."/>
            <person name="Nozaki H."/>
            <person name="Ogasawara N."/>
            <person name="Kohara Y."/>
            <person name="Kuroiwa T."/>
        </authorList>
    </citation>
    <scope>NUCLEOTIDE SEQUENCE [LARGE SCALE GENOMIC DNA]</scope>
    <source>
        <strain evidence="9 10">10D</strain>
    </source>
</reference>
<dbReference type="GO" id="GO:0016020">
    <property type="term" value="C:membrane"/>
    <property type="evidence" value="ECO:0007669"/>
    <property type="project" value="UniProtKB-SubCell"/>
</dbReference>
<dbReference type="PROSITE" id="PS50920">
    <property type="entry name" value="SOLCAR"/>
    <property type="match status" value="3"/>
</dbReference>